<dbReference type="SUPFAM" id="SSF81296">
    <property type="entry name" value="E set domains"/>
    <property type="match status" value="1"/>
</dbReference>
<dbReference type="SUPFAM" id="SSF53474">
    <property type="entry name" value="alpha/beta-Hydrolases"/>
    <property type="match status" value="1"/>
</dbReference>
<evidence type="ECO:0000256" key="3">
    <source>
        <dbReference type="ARBA" id="ARBA00022801"/>
    </source>
</evidence>
<reference evidence="7 8" key="1">
    <citation type="journal article" date="2013" name="Genome Announc.">
        <title>Draft genome sequence of Serratia sp. strain ATCC 39006, a model bacterium for analysis of the biosynthesis and regulation of prodigiosin, a carbapenem, and gas vesicles.</title>
        <authorList>
            <person name="Fineran P.C."/>
            <person name="Iglesias Cans M.C."/>
            <person name="Ramsay J.P."/>
            <person name="Wilf N.M."/>
            <person name="Cossyleon D."/>
            <person name="McNeil M.B."/>
            <person name="Williamson N.R."/>
            <person name="Monson R.E."/>
            <person name="Becher S.A."/>
            <person name="Stanton J.A."/>
            <person name="Brugger K."/>
            <person name="Brown S.D."/>
            <person name="Salmond G.P."/>
        </authorList>
    </citation>
    <scope>NUCLEOTIDE SEQUENCE [LARGE SCALE GENOMIC DNA]</scope>
    <source>
        <strain evidence="7">ATCC 39006</strain>
        <strain evidence="8">ATCC 39006 / SC 11482</strain>
    </source>
</reference>
<dbReference type="Pfam" id="PF00756">
    <property type="entry name" value="Esterase"/>
    <property type="match status" value="1"/>
</dbReference>
<name>A0A2I5T6Q7_SERS3</name>
<dbReference type="PANTHER" id="PTHR48098:SF3">
    <property type="entry name" value="IRON(III) ENTEROBACTIN ESTERASE"/>
    <property type="match status" value="1"/>
</dbReference>
<dbReference type="EMBL" id="CP025084">
    <property type="protein sequence ID" value="AUH04575.1"/>
    <property type="molecule type" value="Genomic_DNA"/>
</dbReference>
<sequence length="435" mass="49096">MSETQSSGCAAELISSPTAGEENWWRGIASMGTPLVESLDGKRVRVTFFWRDPAGDERQSAIQQVYIDVNGVTDHHSFQPQSLQRLAGTDVWHWSLDIEDDWRGSYSLIPVTGKQLPPAFSGDRQQRCQQQREWWCSLFPHAIADPLNPLQPHLTHRGESLSAAHMPYAPPQQAWLALDQGQATAPDSRRLQIFQWESLQLRNQRRIWLYSTGNTALPTQRPLIIVLDGQNWAEEIPLYSALEIETVSGQLPPAVWLFIDVIDMDCRERELTCNANFWQAVQTELLPLAAQHTSFSDDPQRTVVAGQSYGGLAALYAGLHWPHRFGRVLTQSGSFWWPNLKFITQFNACDSHEPGWLVEQVRQGVGTQTPLTIFQEAGDREQDIDFVNQQMNQALVAAGHRVNYRVYAGGHDALCWRGGLIDGTRWLLADVAGYE</sequence>
<dbReference type="GO" id="GO:0005506">
    <property type="term" value="F:iron ion binding"/>
    <property type="evidence" value="ECO:0007669"/>
    <property type="project" value="InterPro"/>
</dbReference>
<gene>
    <name evidence="6" type="ORF">CWC46_10840</name>
    <name evidence="7" type="ORF">Ser39006_010845</name>
</gene>
<reference evidence="6 9" key="3">
    <citation type="submission" date="2017-11" db="EMBL/GenBank/DDBJ databases">
        <title>Complete genome sequence of Serratia sp. ATCC 39006 LacA.</title>
        <authorList>
            <person name="Hampton H.G."/>
            <person name="Jackson S.A."/>
            <person name="Jauregui R."/>
            <person name="Poulter G.T.M."/>
            <person name="Salmond G.P.C."/>
            <person name="Fineran P.C."/>
        </authorList>
    </citation>
    <scope>NUCLEOTIDE SEQUENCE [LARGE SCALE GENOMIC DNA]</scope>
    <source>
        <strain evidence="6 9">ATCC 39006</strain>
    </source>
</reference>
<accession>A0A2I5T6Q7</accession>
<evidence type="ECO:0000256" key="1">
    <source>
        <dbReference type="ARBA" id="ARBA00004496"/>
    </source>
</evidence>
<dbReference type="InterPro" id="IPR013783">
    <property type="entry name" value="Ig-like_fold"/>
</dbReference>
<dbReference type="Proteomes" id="UP000017700">
    <property type="component" value="Chromosome"/>
</dbReference>
<evidence type="ECO:0000256" key="2">
    <source>
        <dbReference type="ARBA" id="ARBA00022490"/>
    </source>
</evidence>
<evidence type="ECO:0000313" key="7">
    <source>
        <dbReference type="EMBL" id="AUH04575.1"/>
    </source>
</evidence>
<comment type="subcellular location">
    <subcellularLocation>
        <location evidence="1">Cytoplasm</location>
    </subcellularLocation>
</comment>
<dbReference type="OrthoDB" id="9775130at2"/>
<dbReference type="InterPro" id="IPR000801">
    <property type="entry name" value="Esterase-like"/>
</dbReference>
<reference evidence="7" key="2">
    <citation type="submission" date="2013-09" db="EMBL/GenBank/DDBJ databases">
        <authorList>
            <person name="Wang G."/>
            <person name="Yang Y."/>
            <person name="Su Y."/>
        </authorList>
    </citation>
    <scope>NUCLEOTIDE SEQUENCE</scope>
    <source>
        <strain evidence="7">ATCC 39006</strain>
    </source>
</reference>
<dbReference type="Proteomes" id="UP000233778">
    <property type="component" value="Chromosome"/>
</dbReference>
<reference evidence="7" key="4">
    <citation type="submission" date="2017-11" db="EMBL/GenBank/DDBJ databases">
        <title>Complete genome sequence of Serratia sp. ATCC 39006.</title>
        <authorList>
            <person name="Hampton H.G."/>
            <person name="Jackson S.A."/>
            <person name="Jauregui R."/>
            <person name="Poulter G.T.M."/>
            <person name="Salmond G.P.C."/>
            <person name="Fineran P.C."/>
        </authorList>
    </citation>
    <scope>NUCLEOTIDE SEQUENCE</scope>
    <source>
        <strain evidence="7">ATCC 39006</strain>
    </source>
</reference>
<dbReference type="InterPro" id="IPR029058">
    <property type="entry name" value="AB_hydrolase_fold"/>
</dbReference>
<evidence type="ECO:0000313" key="9">
    <source>
        <dbReference type="Proteomes" id="UP000233778"/>
    </source>
</evidence>
<proteinExistence type="inferred from homology"/>
<dbReference type="STRING" id="104623.Ser39006_03302"/>
<evidence type="ECO:0000256" key="4">
    <source>
        <dbReference type="ARBA" id="ARBA00024201"/>
    </source>
</evidence>
<dbReference type="GO" id="GO:0008849">
    <property type="term" value="F:enterochelin esterase activity"/>
    <property type="evidence" value="ECO:0007669"/>
    <property type="project" value="InterPro"/>
</dbReference>
<feature type="domain" description="Enterochelin esterase N-terminal" evidence="5">
    <location>
        <begin position="45"/>
        <end position="175"/>
    </location>
</feature>
<dbReference type="InterPro" id="IPR050583">
    <property type="entry name" value="Mycobacterial_A85_antigen"/>
</dbReference>
<dbReference type="InterPro" id="IPR014756">
    <property type="entry name" value="Ig_E-set"/>
</dbReference>
<dbReference type="EMBL" id="CP025085">
    <property type="protein sequence ID" value="AUH00255.1"/>
    <property type="molecule type" value="Genomic_DNA"/>
</dbReference>
<protein>
    <submittedName>
        <fullName evidence="7">Enterochelin esterase</fullName>
    </submittedName>
</protein>
<comment type="similarity">
    <text evidence="4">Belongs to the Fes family.</text>
</comment>
<dbReference type="AlphaFoldDB" id="A0A2I5T6Q7"/>
<dbReference type="GO" id="GO:0006826">
    <property type="term" value="P:iron ion transport"/>
    <property type="evidence" value="ECO:0007669"/>
    <property type="project" value="InterPro"/>
</dbReference>
<dbReference type="KEGG" id="sera:Ser39006_010845"/>
<organism evidence="7 8">
    <name type="scientific">Serratia sp. (strain ATCC 39006)</name>
    <name type="common">Prodigiosinella confusarubida</name>
    <dbReference type="NCBI Taxonomy" id="104623"/>
    <lineage>
        <taxon>Bacteria</taxon>
        <taxon>Pseudomonadati</taxon>
        <taxon>Pseudomonadota</taxon>
        <taxon>Gammaproteobacteria</taxon>
        <taxon>Enterobacterales</taxon>
        <taxon>Pectobacteriaceae</taxon>
        <taxon>Prodigiosinella</taxon>
    </lineage>
</organism>
<dbReference type="GO" id="GO:0005737">
    <property type="term" value="C:cytoplasm"/>
    <property type="evidence" value="ECO:0007669"/>
    <property type="project" value="UniProtKB-SubCell"/>
</dbReference>
<dbReference type="NCBIfam" id="NF007758">
    <property type="entry name" value="PRK10439.1"/>
    <property type="match status" value="1"/>
</dbReference>
<dbReference type="InterPro" id="IPR021764">
    <property type="entry name" value="Enterochelin_esterase_N"/>
</dbReference>
<keyword evidence="8" id="KW-1185">Reference proteome</keyword>
<evidence type="ECO:0000313" key="6">
    <source>
        <dbReference type="EMBL" id="AUH00255.1"/>
    </source>
</evidence>
<evidence type="ECO:0000259" key="5">
    <source>
        <dbReference type="Pfam" id="PF11806"/>
    </source>
</evidence>
<keyword evidence="3" id="KW-0378">Hydrolase</keyword>
<dbReference type="PANTHER" id="PTHR48098">
    <property type="entry name" value="ENTEROCHELIN ESTERASE-RELATED"/>
    <property type="match status" value="1"/>
</dbReference>
<dbReference type="Gene3D" id="3.40.50.1820">
    <property type="entry name" value="alpha/beta hydrolase"/>
    <property type="match status" value="1"/>
</dbReference>
<dbReference type="KEGG" id="serq:CWC46_10840"/>
<dbReference type="RefSeq" id="WP_021016564.1">
    <property type="nucleotide sequence ID" value="NZ_CP025084.1"/>
</dbReference>
<dbReference type="Pfam" id="PF11806">
    <property type="entry name" value="Enterochelin_N"/>
    <property type="match status" value="1"/>
</dbReference>
<dbReference type="Gene3D" id="2.60.40.10">
    <property type="entry name" value="Immunoglobulins"/>
    <property type="match status" value="1"/>
</dbReference>
<evidence type="ECO:0000313" key="8">
    <source>
        <dbReference type="Proteomes" id="UP000017700"/>
    </source>
</evidence>
<keyword evidence="2" id="KW-0963">Cytoplasm</keyword>